<dbReference type="RefSeq" id="WP_405146266.1">
    <property type="nucleotide sequence ID" value="NZ_CP109527.1"/>
</dbReference>
<reference evidence="1 2" key="1">
    <citation type="submission" date="2022-10" db="EMBL/GenBank/DDBJ databases">
        <title>The complete genomes of actinobacterial strains from the NBC collection.</title>
        <authorList>
            <person name="Joergensen T.S."/>
            <person name="Alvarez Arevalo M."/>
            <person name="Sterndorff E.B."/>
            <person name="Faurdal D."/>
            <person name="Vuksanovic O."/>
            <person name="Mourched A.-S."/>
            <person name="Charusanti P."/>
            <person name="Shaw S."/>
            <person name="Blin K."/>
            <person name="Weber T."/>
        </authorList>
    </citation>
    <scope>NUCLEOTIDE SEQUENCE [LARGE SCALE GENOMIC DNA]</scope>
    <source>
        <strain evidence="1 2">NBC_01413</strain>
    </source>
</reference>
<evidence type="ECO:0000313" key="1">
    <source>
        <dbReference type="EMBL" id="WTY33982.1"/>
    </source>
</evidence>
<sequence length="344" mass="38680">MDTMPDGRFTDLLTQLRAGDFRTFVRADVERVCRTAGWTLISDGSVDIPHTPSGGRIRDDHDPYAESERMQLSIAVATIEAEQFRRYLDLAVATWGPPTWYCGLADLGVGWVDGDTLRALEFSEWGGLTVRVESTDSDANSRWWHWKTQYHYPEFVDADDRIPVDEHDIEYNSADDYEVSFTWSASPAGSDGRGSEIWSVYTLGHLRGLLTDLLRSVHLAMRALGPGPEPLVLHFFDRDKTPERYAQLELSPTEIRLRAFTTESTRPHLDELGFVDCGDGSSTRMWPTERDQARAAATVTTVFLHRIGLGTEKLTMTESGKPLSIDNFSVDLQVDLEGDDEDLS</sequence>
<proteinExistence type="predicted"/>
<gene>
    <name evidence="1" type="ORF">OG308_21910</name>
</gene>
<organism evidence="1 2">
    <name type="scientific">Nocardia salmonicida</name>
    <dbReference type="NCBI Taxonomy" id="53431"/>
    <lineage>
        <taxon>Bacteria</taxon>
        <taxon>Bacillati</taxon>
        <taxon>Actinomycetota</taxon>
        <taxon>Actinomycetes</taxon>
        <taxon>Mycobacteriales</taxon>
        <taxon>Nocardiaceae</taxon>
        <taxon>Nocardia</taxon>
    </lineage>
</organism>
<evidence type="ECO:0000313" key="2">
    <source>
        <dbReference type="Proteomes" id="UP001621418"/>
    </source>
</evidence>
<accession>A0ABZ1N1Z5</accession>
<protein>
    <submittedName>
        <fullName evidence="1">Uncharacterized protein</fullName>
    </submittedName>
</protein>
<dbReference type="EMBL" id="CP109527">
    <property type="protein sequence ID" value="WTY33982.1"/>
    <property type="molecule type" value="Genomic_DNA"/>
</dbReference>
<dbReference type="Proteomes" id="UP001621418">
    <property type="component" value="Chromosome"/>
</dbReference>
<keyword evidence="2" id="KW-1185">Reference proteome</keyword>
<name>A0ABZ1N1Z5_9NOCA</name>